<feature type="region of interest" description="Disordered" evidence="1">
    <location>
        <begin position="513"/>
        <end position="583"/>
    </location>
</feature>
<reference evidence="2" key="1">
    <citation type="journal article" date="2021" name="Nat. Commun.">
        <title>Genetic determinants of endophytism in the Arabidopsis root mycobiome.</title>
        <authorList>
            <person name="Mesny F."/>
            <person name="Miyauchi S."/>
            <person name="Thiergart T."/>
            <person name="Pickel B."/>
            <person name="Atanasova L."/>
            <person name="Karlsson M."/>
            <person name="Huettel B."/>
            <person name="Barry K.W."/>
            <person name="Haridas S."/>
            <person name="Chen C."/>
            <person name="Bauer D."/>
            <person name="Andreopoulos W."/>
            <person name="Pangilinan J."/>
            <person name="LaButti K."/>
            <person name="Riley R."/>
            <person name="Lipzen A."/>
            <person name="Clum A."/>
            <person name="Drula E."/>
            <person name="Henrissat B."/>
            <person name="Kohler A."/>
            <person name="Grigoriev I.V."/>
            <person name="Martin F.M."/>
            <person name="Hacquard S."/>
        </authorList>
    </citation>
    <scope>NUCLEOTIDE SEQUENCE</scope>
    <source>
        <strain evidence="2">MPI-SDFR-AT-0120</strain>
    </source>
</reference>
<feature type="compositionally biased region" description="Basic residues" evidence="1">
    <location>
        <begin position="572"/>
        <end position="583"/>
    </location>
</feature>
<dbReference type="PANTHER" id="PTHR38166:SF1">
    <property type="entry name" value="C2H2-TYPE DOMAIN-CONTAINING PROTEIN"/>
    <property type="match status" value="1"/>
</dbReference>
<feature type="compositionally biased region" description="Acidic residues" evidence="1">
    <location>
        <begin position="196"/>
        <end position="214"/>
    </location>
</feature>
<dbReference type="OrthoDB" id="5407458at2759"/>
<organism evidence="2 3">
    <name type="scientific">Paraphoma chrysanthemicola</name>
    <dbReference type="NCBI Taxonomy" id="798071"/>
    <lineage>
        <taxon>Eukaryota</taxon>
        <taxon>Fungi</taxon>
        <taxon>Dikarya</taxon>
        <taxon>Ascomycota</taxon>
        <taxon>Pezizomycotina</taxon>
        <taxon>Dothideomycetes</taxon>
        <taxon>Pleosporomycetidae</taxon>
        <taxon>Pleosporales</taxon>
        <taxon>Pleosporineae</taxon>
        <taxon>Phaeosphaeriaceae</taxon>
        <taxon>Paraphoma</taxon>
    </lineage>
</organism>
<feature type="compositionally biased region" description="Basic and acidic residues" evidence="1">
    <location>
        <begin position="412"/>
        <end position="448"/>
    </location>
</feature>
<gene>
    <name evidence="2" type="ORF">FB567DRAFT_452644</name>
</gene>
<feature type="region of interest" description="Disordered" evidence="1">
    <location>
        <begin position="121"/>
        <end position="352"/>
    </location>
</feature>
<dbReference type="AlphaFoldDB" id="A0A8K0VUJ0"/>
<feature type="compositionally biased region" description="Polar residues" evidence="1">
    <location>
        <begin position="14"/>
        <end position="26"/>
    </location>
</feature>
<proteinExistence type="predicted"/>
<feature type="region of interest" description="Disordered" evidence="1">
    <location>
        <begin position="1"/>
        <end position="104"/>
    </location>
</feature>
<evidence type="ECO:0000256" key="1">
    <source>
        <dbReference type="SAM" id="MobiDB-lite"/>
    </source>
</evidence>
<evidence type="ECO:0000313" key="2">
    <source>
        <dbReference type="EMBL" id="KAH7075172.1"/>
    </source>
</evidence>
<comment type="caution">
    <text evidence="2">The sequence shown here is derived from an EMBL/GenBank/DDBJ whole genome shotgun (WGS) entry which is preliminary data.</text>
</comment>
<feature type="region of interest" description="Disordered" evidence="1">
    <location>
        <begin position="404"/>
        <end position="491"/>
    </location>
</feature>
<dbReference type="EMBL" id="JAGMVJ010000020">
    <property type="protein sequence ID" value="KAH7075172.1"/>
    <property type="molecule type" value="Genomic_DNA"/>
</dbReference>
<dbReference type="PANTHER" id="PTHR38166">
    <property type="entry name" value="C2H2-TYPE DOMAIN-CONTAINING PROTEIN-RELATED"/>
    <property type="match status" value="1"/>
</dbReference>
<name>A0A8K0VUJ0_9PLEO</name>
<feature type="compositionally biased region" description="Polar residues" evidence="1">
    <location>
        <begin position="321"/>
        <end position="349"/>
    </location>
</feature>
<protein>
    <submittedName>
        <fullName evidence="2">Uncharacterized protein</fullName>
    </submittedName>
</protein>
<feature type="compositionally biased region" description="Basic and acidic residues" evidence="1">
    <location>
        <begin position="291"/>
        <end position="303"/>
    </location>
</feature>
<feature type="compositionally biased region" description="Low complexity" evidence="1">
    <location>
        <begin position="461"/>
        <end position="479"/>
    </location>
</feature>
<keyword evidence="3" id="KW-1185">Reference proteome</keyword>
<dbReference type="Proteomes" id="UP000813461">
    <property type="component" value="Unassembled WGS sequence"/>
</dbReference>
<accession>A0A8K0VUJ0</accession>
<evidence type="ECO:0000313" key="3">
    <source>
        <dbReference type="Proteomes" id="UP000813461"/>
    </source>
</evidence>
<feature type="compositionally biased region" description="Basic and acidic residues" evidence="1">
    <location>
        <begin position="536"/>
        <end position="571"/>
    </location>
</feature>
<sequence length="583" mass="65742">MQRRPSIREAPQYPSDQRSVYTQSSDPNPPASPTYYRQPAPYAQGMAVVEPAQSRRRPSIVRPRPQSFAGDPRDLSWQGPTGYPSPPQERGPPIAFNNGGYQNMPPNMHYPAPIPPFIHPSQHGAFYPPGAPPSASFETRPPMMSHGSSNNYGSRRGPAPIVTQQVDPTKYSARFGPPTPVEPRMRAPGPRLLRDEAEEDYSESGSSDGEDAQAEAEAQAQYAYDEERRARRHARKEAERRALMPPPPPKRDPSQRRPTLPHANTTQNIYPSDRPSRNGRPQSAFIVTERPAQREREREREPQRPAPPVRRASVSRPPMHRQSQSEYDTRSTRVVVNNSKNRRPQSYQTERVYDDLAQARAVEDQYLAERKRERRASKIIQERRPMPGGFGDDDDEVEEEAQVLRPILRTRRQTDASDIRKGKERPVEKKADAAEEYIKSTRGSRDPFADQINKAAKRASRMPSVPSDSGSSQSNGSAPVNLQITGDMEGRTLQLVPAEGGATDLVIGNARGETSYHSERGSVMANNRRSIVAGQGRRDAEEASERSSRTGRSRRDHDEIRESRDDREGRRHVLRRSRNTTYH</sequence>
<feature type="region of interest" description="Disordered" evidence="1">
    <location>
        <begin position="378"/>
        <end position="397"/>
    </location>
</feature>